<evidence type="ECO:0000313" key="1">
    <source>
        <dbReference type="EMBL" id="KAI5650252.1"/>
    </source>
</evidence>
<accession>A0ACB9ZVJ2</accession>
<gene>
    <name evidence="1" type="ORF">M9H77_36257</name>
</gene>
<keyword evidence="2" id="KW-1185">Reference proteome</keyword>
<evidence type="ECO:0000313" key="2">
    <source>
        <dbReference type="Proteomes" id="UP001060085"/>
    </source>
</evidence>
<sequence length="320" mass="35859">MNSEVVVFTEKLDGKEVRLADYFEVIAWTSMGGLVTAMLTVPNEEDRPLYAYNGKYLHNLLRDKLKHCRLSKTLTNVVNPSFDMGVTKDFELCDVCISTSAAPIYLPPHHFKMEDTKGNSRAYDLIDGGVTANNPLLAILRNCPCLKSIKSKEDYSRSYRFGVHYLRIQDYGRFLVISLGTGRSHGPDNTYTYKNASKWGIFEALKDLGDNYLRIQDETLTGIESYVDIATKANLDRLVKIGENLLKKQVSRVNLDTGLSEPIENGGTNADKTKAVDITGLITTQYATDRYLGTYIYPQKITLVNSWKHPPAVVGLILGK</sequence>
<organism evidence="1 2">
    <name type="scientific">Catharanthus roseus</name>
    <name type="common">Madagascar periwinkle</name>
    <name type="synonym">Vinca rosea</name>
    <dbReference type="NCBI Taxonomy" id="4058"/>
    <lineage>
        <taxon>Eukaryota</taxon>
        <taxon>Viridiplantae</taxon>
        <taxon>Streptophyta</taxon>
        <taxon>Embryophyta</taxon>
        <taxon>Tracheophyta</taxon>
        <taxon>Spermatophyta</taxon>
        <taxon>Magnoliopsida</taxon>
        <taxon>eudicotyledons</taxon>
        <taxon>Gunneridae</taxon>
        <taxon>Pentapetalae</taxon>
        <taxon>asterids</taxon>
        <taxon>lamiids</taxon>
        <taxon>Gentianales</taxon>
        <taxon>Apocynaceae</taxon>
        <taxon>Rauvolfioideae</taxon>
        <taxon>Vinceae</taxon>
        <taxon>Catharanthinae</taxon>
        <taxon>Catharanthus</taxon>
    </lineage>
</organism>
<reference evidence="2" key="1">
    <citation type="journal article" date="2023" name="Nat. Plants">
        <title>Single-cell RNA sequencing provides a high-resolution roadmap for understanding the multicellular compartmentation of specialized metabolism.</title>
        <authorList>
            <person name="Sun S."/>
            <person name="Shen X."/>
            <person name="Li Y."/>
            <person name="Li Y."/>
            <person name="Wang S."/>
            <person name="Li R."/>
            <person name="Zhang H."/>
            <person name="Shen G."/>
            <person name="Guo B."/>
            <person name="Wei J."/>
            <person name="Xu J."/>
            <person name="St-Pierre B."/>
            <person name="Chen S."/>
            <person name="Sun C."/>
        </authorList>
    </citation>
    <scope>NUCLEOTIDE SEQUENCE [LARGE SCALE GENOMIC DNA]</scope>
</reference>
<dbReference type="EMBL" id="CM044708">
    <property type="protein sequence ID" value="KAI5650252.1"/>
    <property type="molecule type" value="Genomic_DNA"/>
</dbReference>
<protein>
    <submittedName>
        <fullName evidence="1">Uncharacterized protein</fullName>
    </submittedName>
</protein>
<comment type="caution">
    <text evidence="1">The sequence shown here is derived from an EMBL/GenBank/DDBJ whole genome shotgun (WGS) entry which is preliminary data.</text>
</comment>
<proteinExistence type="predicted"/>
<name>A0ACB9ZVJ2_CATRO</name>
<dbReference type="Proteomes" id="UP001060085">
    <property type="component" value="Linkage Group LG08"/>
</dbReference>